<comment type="caution">
    <text evidence="1">The sequence shown here is derived from an EMBL/GenBank/DDBJ whole genome shotgun (WGS) entry which is preliminary data.</text>
</comment>
<evidence type="ECO:0000313" key="2">
    <source>
        <dbReference type="Proteomes" id="UP001276659"/>
    </source>
</evidence>
<sequence>MNGVVPTTKGSGPVVSVSFSSCQERLKHIHTEHYERDQSYEEWDTSRVIRGLLLQPEVKEAWEKIIASHHRSGCPDIFWEGPETDKIQPMLEVGPSATQSSESLVVAAYLAAKFEWVLERPGMEAPATATLDETMQWDRRPLSDAHPVPRVQTPELDLMRHPVSWLMPMSPSMPLDDHRHSEHSTWANDFMLDGSYLPGGPMPDQARPARLPSNDALDDFGVPRGLGISFQL</sequence>
<evidence type="ECO:0000313" key="1">
    <source>
        <dbReference type="EMBL" id="KAK3167672.1"/>
    </source>
</evidence>
<dbReference type="Proteomes" id="UP001276659">
    <property type="component" value="Unassembled WGS sequence"/>
</dbReference>
<organism evidence="1 2">
    <name type="scientific">Lepraria neglecta</name>
    <dbReference type="NCBI Taxonomy" id="209136"/>
    <lineage>
        <taxon>Eukaryota</taxon>
        <taxon>Fungi</taxon>
        <taxon>Dikarya</taxon>
        <taxon>Ascomycota</taxon>
        <taxon>Pezizomycotina</taxon>
        <taxon>Lecanoromycetes</taxon>
        <taxon>OSLEUM clade</taxon>
        <taxon>Lecanoromycetidae</taxon>
        <taxon>Lecanorales</taxon>
        <taxon>Lecanorineae</taxon>
        <taxon>Stereocaulaceae</taxon>
        <taxon>Lepraria</taxon>
    </lineage>
</organism>
<dbReference type="EMBL" id="JASNWA010000011">
    <property type="protein sequence ID" value="KAK3167672.1"/>
    <property type="molecule type" value="Genomic_DNA"/>
</dbReference>
<gene>
    <name evidence="1" type="ORF">OEA41_010799</name>
</gene>
<proteinExistence type="predicted"/>
<name>A0AAD9YZR6_9LECA</name>
<protein>
    <submittedName>
        <fullName evidence="1">Uncharacterized protein</fullName>
    </submittedName>
</protein>
<keyword evidence="2" id="KW-1185">Reference proteome</keyword>
<accession>A0AAD9YZR6</accession>
<dbReference type="AlphaFoldDB" id="A0AAD9YZR6"/>
<reference evidence="1" key="1">
    <citation type="submission" date="2022-11" db="EMBL/GenBank/DDBJ databases">
        <title>Chromosomal genome sequence assembly and mating type (MAT) locus characterization of the leprose asexual lichenized fungus Lepraria neglecta (Nyl.) Erichsen.</title>
        <authorList>
            <person name="Allen J.L."/>
            <person name="Pfeffer B."/>
        </authorList>
    </citation>
    <scope>NUCLEOTIDE SEQUENCE</scope>
    <source>
        <strain evidence="1">Allen 5258</strain>
    </source>
</reference>